<dbReference type="AlphaFoldDB" id="A0ABD0JZU1"/>
<organism evidence="1 2">
    <name type="scientific">Batillaria attramentaria</name>
    <dbReference type="NCBI Taxonomy" id="370345"/>
    <lineage>
        <taxon>Eukaryota</taxon>
        <taxon>Metazoa</taxon>
        <taxon>Spiralia</taxon>
        <taxon>Lophotrochozoa</taxon>
        <taxon>Mollusca</taxon>
        <taxon>Gastropoda</taxon>
        <taxon>Caenogastropoda</taxon>
        <taxon>Sorbeoconcha</taxon>
        <taxon>Cerithioidea</taxon>
        <taxon>Batillariidae</taxon>
        <taxon>Batillaria</taxon>
    </lineage>
</organism>
<proteinExistence type="predicted"/>
<dbReference type="EMBL" id="JACVVK020000285">
    <property type="protein sequence ID" value="KAK7480266.1"/>
    <property type="molecule type" value="Genomic_DNA"/>
</dbReference>
<evidence type="ECO:0000313" key="2">
    <source>
        <dbReference type="Proteomes" id="UP001519460"/>
    </source>
</evidence>
<accession>A0ABD0JZU1</accession>
<dbReference type="Proteomes" id="UP001519460">
    <property type="component" value="Unassembled WGS sequence"/>
</dbReference>
<keyword evidence="2" id="KW-1185">Reference proteome</keyword>
<sequence>MPGTPVYINKLQWSDDLLNTFRDRLQSDEFSGQLQVAHDLLSTDINAAVDTFFSCLRNAASCMERRIRVDKTQLKNNWFDKECKDVRSGVRKALRKFRSTRLADDRTIYVRMRK</sequence>
<name>A0ABD0JZU1_9CAEN</name>
<gene>
    <name evidence="1" type="ORF">BaRGS_00028542</name>
</gene>
<reference evidence="1 2" key="1">
    <citation type="journal article" date="2023" name="Sci. Data">
        <title>Genome assembly of the Korean intertidal mud-creeper Batillaria attramentaria.</title>
        <authorList>
            <person name="Patra A.K."/>
            <person name="Ho P.T."/>
            <person name="Jun S."/>
            <person name="Lee S.J."/>
            <person name="Kim Y."/>
            <person name="Won Y.J."/>
        </authorList>
    </citation>
    <scope>NUCLEOTIDE SEQUENCE [LARGE SCALE GENOMIC DNA]</scope>
    <source>
        <strain evidence="1">Wonlab-2016</strain>
    </source>
</reference>
<evidence type="ECO:0000313" key="1">
    <source>
        <dbReference type="EMBL" id="KAK7480266.1"/>
    </source>
</evidence>
<protein>
    <submittedName>
        <fullName evidence="1">Uncharacterized protein</fullName>
    </submittedName>
</protein>
<comment type="caution">
    <text evidence="1">The sequence shown here is derived from an EMBL/GenBank/DDBJ whole genome shotgun (WGS) entry which is preliminary data.</text>
</comment>